<name>A0ABW1ZRE1_9DEIO</name>
<accession>A0ABW1ZRE1</accession>
<gene>
    <name evidence="1" type="ORF">ACFP90_26365</name>
</gene>
<proteinExistence type="predicted"/>
<dbReference type="EMBL" id="JBHSWB010000003">
    <property type="protein sequence ID" value="MFC6663549.1"/>
    <property type="molecule type" value="Genomic_DNA"/>
</dbReference>
<dbReference type="RefSeq" id="WP_224607561.1">
    <property type="nucleotide sequence ID" value="NZ_JAIQXV010000006.1"/>
</dbReference>
<reference evidence="2" key="1">
    <citation type="journal article" date="2019" name="Int. J. Syst. Evol. Microbiol.">
        <title>The Global Catalogue of Microorganisms (GCM) 10K type strain sequencing project: providing services to taxonomists for standard genome sequencing and annotation.</title>
        <authorList>
            <consortium name="The Broad Institute Genomics Platform"/>
            <consortium name="The Broad Institute Genome Sequencing Center for Infectious Disease"/>
            <person name="Wu L."/>
            <person name="Ma J."/>
        </authorList>
    </citation>
    <scope>NUCLEOTIDE SEQUENCE [LARGE SCALE GENOMIC DNA]</scope>
    <source>
        <strain evidence="2">CCUG 63830</strain>
    </source>
</reference>
<dbReference type="Proteomes" id="UP001596317">
    <property type="component" value="Unassembled WGS sequence"/>
</dbReference>
<evidence type="ECO:0000313" key="2">
    <source>
        <dbReference type="Proteomes" id="UP001596317"/>
    </source>
</evidence>
<organism evidence="1 2">
    <name type="scientific">Deinococcus multiflagellatus</name>
    <dbReference type="NCBI Taxonomy" id="1656887"/>
    <lineage>
        <taxon>Bacteria</taxon>
        <taxon>Thermotogati</taxon>
        <taxon>Deinococcota</taxon>
        <taxon>Deinococci</taxon>
        <taxon>Deinococcales</taxon>
        <taxon>Deinococcaceae</taxon>
        <taxon>Deinococcus</taxon>
    </lineage>
</organism>
<protein>
    <submittedName>
        <fullName evidence="1">Uncharacterized protein</fullName>
    </submittedName>
</protein>
<sequence>MSRLTNRKKLRGGHTQLRRVARWRAQYLEPDWFALEHFGVTYAKLWVDPWCRFPRREPPAWVRRELLAGLLDIHAAWARAAAGREDVAYLALWLGWPHFVDSQVVMASPERAQMYRTMFTPAEPRPLPPQLALQDPRLNTLHWQTGLDEVFLSCEEVAARRSWLRRPHRVLTPEVGEPLYALQRGHVWVGRQGGEA</sequence>
<keyword evidence="2" id="KW-1185">Reference proteome</keyword>
<comment type="caution">
    <text evidence="1">The sequence shown here is derived from an EMBL/GenBank/DDBJ whole genome shotgun (WGS) entry which is preliminary data.</text>
</comment>
<evidence type="ECO:0000313" key="1">
    <source>
        <dbReference type="EMBL" id="MFC6663549.1"/>
    </source>
</evidence>